<organism evidence="6 7">
    <name type="scientific">Marinibaculum pumilum</name>
    <dbReference type="NCBI Taxonomy" id="1766165"/>
    <lineage>
        <taxon>Bacteria</taxon>
        <taxon>Pseudomonadati</taxon>
        <taxon>Pseudomonadota</taxon>
        <taxon>Alphaproteobacteria</taxon>
        <taxon>Rhodospirillales</taxon>
        <taxon>Rhodospirillaceae</taxon>
        <taxon>Marinibaculum</taxon>
    </lineage>
</organism>
<dbReference type="Gene3D" id="2.160.20.10">
    <property type="entry name" value="Single-stranded right-handed beta-helix, Pectin lyase-like"/>
    <property type="match status" value="2"/>
</dbReference>
<dbReference type="NCBIfam" id="TIGR01901">
    <property type="entry name" value="adhes_NPXG"/>
    <property type="match status" value="1"/>
</dbReference>
<dbReference type="InterPro" id="IPR028994">
    <property type="entry name" value="Integrin_alpha_N"/>
</dbReference>
<dbReference type="SMART" id="SM00912">
    <property type="entry name" value="Haemagg_act"/>
    <property type="match status" value="1"/>
</dbReference>
<dbReference type="InterPro" id="IPR043709">
    <property type="entry name" value="DUF5649"/>
</dbReference>
<dbReference type="InterPro" id="IPR008638">
    <property type="entry name" value="FhaB/CdiA-like_TPS"/>
</dbReference>
<evidence type="ECO:0000313" key="6">
    <source>
        <dbReference type="EMBL" id="MFC3229278.1"/>
    </source>
</evidence>
<evidence type="ECO:0000256" key="4">
    <source>
        <dbReference type="SAM" id="MobiDB-lite"/>
    </source>
</evidence>
<evidence type="ECO:0000313" key="7">
    <source>
        <dbReference type="Proteomes" id="UP001595528"/>
    </source>
</evidence>
<feature type="compositionally biased region" description="Acidic residues" evidence="4">
    <location>
        <begin position="2192"/>
        <end position="2203"/>
    </location>
</feature>
<accession>A0ABV7L3S5</accession>
<feature type="domain" description="Filamentous haemagglutinin FhaB/tRNA nuclease CdiA-like TPS" evidence="5">
    <location>
        <begin position="55"/>
        <end position="169"/>
    </location>
</feature>
<dbReference type="Pfam" id="PF18886">
    <property type="entry name" value="DUF5649"/>
    <property type="match status" value="2"/>
</dbReference>
<feature type="compositionally biased region" description="Acidic residues" evidence="4">
    <location>
        <begin position="2053"/>
        <end position="2067"/>
    </location>
</feature>
<evidence type="ECO:0000256" key="3">
    <source>
        <dbReference type="ARBA" id="ARBA00023180"/>
    </source>
</evidence>
<feature type="region of interest" description="Disordered" evidence="4">
    <location>
        <begin position="2033"/>
        <end position="2145"/>
    </location>
</feature>
<dbReference type="InterPro" id="IPR013517">
    <property type="entry name" value="FG-GAP"/>
</dbReference>
<dbReference type="InterPro" id="IPR013519">
    <property type="entry name" value="Int_alpha_beta-p"/>
</dbReference>
<dbReference type="InterPro" id="IPR011050">
    <property type="entry name" value="Pectin_lyase_fold/virulence"/>
</dbReference>
<proteinExistence type="predicted"/>
<feature type="compositionally biased region" description="Acidic residues" evidence="4">
    <location>
        <begin position="2272"/>
        <end position="2285"/>
    </location>
</feature>
<dbReference type="RefSeq" id="WP_379903323.1">
    <property type="nucleotide sequence ID" value="NZ_JBHRTR010000031.1"/>
</dbReference>
<feature type="region of interest" description="Disordered" evidence="4">
    <location>
        <begin position="2185"/>
        <end position="2296"/>
    </location>
</feature>
<protein>
    <submittedName>
        <fullName evidence="6">Filamentous hemagglutinin N-terminal domain-containing protein</fullName>
    </submittedName>
</protein>
<evidence type="ECO:0000256" key="1">
    <source>
        <dbReference type="ARBA" id="ARBA00022729"/>
    </source>
</evidence>
<dbReference type="SMART" id="SM00191">
    <property type="entry name" value="Int_alpha"/>
    <property type="match status" value="9"/>
</dbReference>
<comment type="caution">
    <text evidence="6">The sequence shown here is derived from an EMBL/GenBank/DDBJ whole genome shotgun (WGS) entry which is preliminary data.</text>
</comment>
<sequence length="2296" mass="224687">MGSHRRSLLGATALSAIGPAAQVACLRALRGPVACRSVLGLPVVGLAAVLIAAPAAANPEGGVVVGGQVAISTPDARTLRIDQGSQNAIVNWKRFDIAPGEAVEIHQPNASSAILNRVTGSTEASRLLGRLTANGQVMLVNPNGVMIGRDAVIDVGALVATTADIPDADFMAGGRAFSISGNPDAAVTNAGTINVREGGLVALVAPGVENSGVITARLGRVAMASGDTVTLDFYGDGLLEVAADSSLLREVVDADGNPLDVAVSNRGTIRADGGQVWLTAASGARILETAVNVQGLVQADTVAEQNGEIVLTAGDSGGVEIIGTVNARGTGTGGDGGRVQVAGRRIIQRGPVDVSGTDEGSGGSVSFDAAGMVAVGNRVSAGGGQGGDIRVAARTLSSAGRLDSTGAAGVGGSIDIAAGGSVIETASALVDASGTTDGGAIRVVAARQVTTSGTLLAEGGSGRGGRIDMTAPAVKLLSPRLSVAGAGGGGGLRIGGEFQGGKHLEVDELANASTVVATDATRLSAAATGADGDGGTAIIWSDQETVFLGEIDVRPGSVGGNGGLAEISSAGLLTWRGQVATGRGDRAGQVLLDPKNITIAAPTYSQYSLILGYNYTDLLPQEQVSTGDQFGTSVSLSGQRLVAGAPGDDGVDDTTTDAGAVYMFYFADTAFSGGILQGVIGKGYTGGNNVDVSQLEAGDEFGSAVSLGSTTLLVGAPNDDGAAGSAADNYGAVYSFSFSTASLTAGSLVGRLGHGYSGTNDLDMSAILDTGDYFGQGAALSGTSFAVGAPGDAGSLDALAGAGAVYTFTSGTGLTSPVQQSVIGHGYSGGKNLDPSIQLGDGFGYSVALDGTRMAAGAIGDDGSGDGITDAGAVYLLTFSDTAFSTPIQGGTVGVGYIGGNDVNISLDSNDRLGKAVGLGTLSLYVGAPEDDGSGGSGSSNYGAVYKIDFSDAAMNGGTLYGTAGRNYIGANDVDVSLTSSAFFGRALGVDGSRWAAGEPGNTGASNPVTNAGAVRLFTGFGSTSLAGTVGRNYAGTKDIDVSRLPAQADAFGSAVALYDQQLAVGAPMDDGAGDPGSTGNAGAVYLFKFSDSSFSGGALKGIMGSGYVGGSNVDVTALSAADNFGAAVSLEGTKLAVGAPGDDGAADSVTNAGAVYLYTFTDANFSGATQAHLLQADSGGTLTAGDSLEANDEFGSAVSLNADRLAVGTPGDDGSGNVAADVGAVRLYSVPAALTGATLIGKIGAGYSGGSDIDPDGLSAGDGLGSAVALESTRLAVGAPLAKTATDTGSEVGAVHLYTFSSSTLVSGSQVGIVGSGDYSAFGQTVNVALGSGDKFGSGVAINDEWLAVGAPGDDGASNTVTDAGAAYYFEFADQAFTSPAQKAVFGNGYTGGANLNVGVESGDLFGAAVSLNGDRLAVGASNDDGSGNLATGSGAVYLFAVGNGSASNQYFASNPSGSVTLSSAALADLLATPQDVVLQASNDITLSDAITVNNAAGDGGNLYLAAGRSIQLNNSVTTDNGNFYARANASASDGVVDAQRDAGAATLTMVDGYSINAGTGEVRLEIADGAGNTNTTSGNLTVSQITAGDVYISNDGTTAGSDVLNAGSTPTITANSVAFSATSGKIGDAGFPMNVSAGKLEAAASGNIDLKSFTAVQIGGVALGSLDGISAGGTLALDASGQISQTEKVYSTGGASFSSGGAPIVLDHAGNDFTAALALSSTSGAVTVRDANALSLASSTVNGTFTVTAGGAITQSAALTVNAPSSFTTTAGDITLSNTGNTFGSTMTLTTATGGNATVDAGSGITLGTVDVGGNLQVSGSGPATLTQDVTAVGNAVFPNGIIASSDLDVVSETGYISVNTVSHGTNNLLLAADTMFLDGNWSGTGTRTIKPYSANRDVAIAPAATPTNALEITMAEVARLENDSPSMVTIGRRDGSSTMNTGTWSFNDPLTLLGNTINLSSSTLTKSAGALTLGANGAVTGAVNLAAGTGTLSIDAASVSITGTVNGQTGSQAAQYVSYTGSSGSGPFTINGSAFHTVTPSTPAPSPVEEVPDEDDEEVVEAPVDDGGSGAGDGGDGSSGGGSGDAGGGSDPVDGGSGDSGAGDGDSGDPGAGETVADATGTETGDGETLADAEKAAAGFDSAEVEAVEASAQVSGTIDEVVAANTVTQNLTDAALDTATGLSGSADAEAGDGGDGEGGSDSEGSGRQSALQEQEPFEEGEEAQDEEQAADDEETARQDDEGEPEEDEEEQAPRRQEKGYASNRYVEVVDVEEAAESQDADDGGAGLGAGCAC</sequence>
<keyword evidence="2" id="KW-0677">Repeat</keyword>
<evidence type="ECO:0000259" key="5">
    <source>
        <dbReference type="SMART" id="SM00912"/>
    </source>
</evidence>
<dbReference type="Proteomes" id="UP001595528">
    <property type="component" value="Unassembled WGS sequence"/>
</dbReference>
<keyword evidence="1" id="KW-0732">Signal</keyword>
<feature type="compositionally biased region" description="Low complexity" evidence="4">
    <location>
        <begin position="2205"/>
        <end position="2217"/>
    </location>
</feature>
<keyword evidence="7" id="KW-1185">Reference proteome</keyword>
<name>A0ABV7L3S5_9PROT</name>
<evidence type="ECO:0000256" key="2">
    <source>
        <dbReference type="ARBA" id="ARBA00022737"/>
    </source>
</evidence>
<feature type="compositionally biased region" description="Acidic residues" evidence="4">
    <location>
        <begin position="2218"/>
        <end position="2253"/>
    </location>
</feature>
<dbReference type="SUPFAM" id="SSF51126">
    <property type="entry name" value="Pectin lyase-like"/>
    <property type="match status" value="1"/>
</dbReference>
<dbReference type="PANTHER" id="PTHR36220:SF1">
    <property type="entry name" value="GAMMA TUBULIN COMPLEX COMPONENT C-TERMINAL DOMAIN-CONTAINING PROTEIN"/>
    <property type="match status" value="1"/>
</dbReference>
<keyword evidence="3" id="KW-0325">Glycoprotein</keyword>
<dbReference type="Pfam" id="PF14312">
    <property type="entry name" value="FG-GAP_2"/>
    <property type="match status" value="8"/>
</dbReference>
<dbReference type="PANTHER" id="PTHR36220">
    <property type="entry name" value="UNNAMED PRODUCT"/>
    <property type="match status" value="1"/>
</dbReference>
<dbReference type="Gene3D" id="2.130.10.130">
    <property type="entry name" value="Integrin alpha, N-terminal"/>
    <property type="match status" value="1"/>
</dbReference>
<feature type="compositionally biased region" description="Gly residues" evidence="4">
    <location>
        <begin position="2070"/>
        <end position="2114"/>
    </location>
</feature>
<feature type="compositionally biased region" description="Gly residues" evidence="4">
    <location>
        <begin position="2286"/>
        <end position="2296"/>
    </location>
</feature>
<dbReference type="InterPro" id="IPR012334">
    <property type="entry name" value="Pectin_lyas_fold"/>
</dbReference>
<gene>
    <name evidence="6" type="ORF">ACFOGJ_18670</name>
</gene>
<dbReference type="Pfam" id="PF05860">
    <property type="entry name" value="TPS"/>
    <property type="match status" value="1"/>
</dbReference>
<feature type="compositionally biased region" description="Low complexity" evidence="4">
    <location>
        <begin position="2115"/>
        <end position="2127"/>
    </location>
</feature>
<dbReference type="EMBL" id="JBHRTR010000031">
    <property type="protein sequence ID" value="MFC3229278.1"/>
    <property type="molecule type" value="Genomic_DNA"/>
</dbReference>
<reference evidence="7" key="1">
    <citation type="journal article" date="2019" name="Int. J. Syst. Evol. Microbiol.">
        <title>The Global Catalogue of Microorganisms (GCM) 10K type strain sequencing project: providing services to taxonomists for standard genome sequencing and annotation.</title>
        <authorList>
            <consortium name="The Broad Institute Genomics Platform"/>
            <consortium name="The Broad Institute Genome Sequencing Center for Infectious Disease"/>
            <person name="Wu L."/>
            <person name="Ma J."/>
        </authorList>
    </citation>
    <scope>NUCLEOTIDE SEQUENCE [LARGE SCALE GENOMIC DNA]</scope>
    <source>
        <strain evidence="7">KCTC 42964</strain>
    </source>
</reference>